<organism evidence="1">
    <name type="scientific">Mesocestoides corti</name>
    <name type="common">Flatworm</name>
    <dbReference type="NCBI Taxonomy" id="53468"/>
    <lineage>
        <taxon>Eukaryota</taxon>
        <taxon>Metazoa</taxon>
        <taxon>Spiralia</taxon>
        <taxon>Lophotrochozoa</taxon>
        <taxon>Platyhelminthes</taxon>
        <taxon>Cestoda</taxon>
        <taxon>Eucestoda</taxon>
        <taxon>Cyclophyllidea</taxon>
        <taxon>Mesocestoididae</taxon>
        <taxon>Mesocestoides</taxon>
    </lineage>
</organism>
<sequence length="117" mass="12689">MSLGRGGAEAHSYLLSARPNRLPLLCCSFSYPNSRLHLSQPTITNFAAPQLALLSMHTHASKVQGFVEETTSSLPQLIHRLGLSIKALSNRCPPPLPSQTGILHIVDSPMLLLLLLL</sequence>
<name>A0A5K3G2B5_MESCO</name>
<dbReference type="WBParaSite" id="MCU_014883-RA">
    <property type="protein sequence ID" value="MCU_014883-RA"/>
    <property type="gene ID" value="MCU_014883"/>
</dbReference>
<proteinExistence type="predicted"/>
<accession>A0A5K3G2B5</accession>
<reference evidence="1" key="1">
    <citation type="submission" date="2019-11" db="UniProtKB">
        <authorList>
            <consortium name="WormBaseParasite"/>
        </authorList>
    </citation>
    <scope>IDENTIFICATION</scope>
</reference>
<evidence type="ECO:0000313" key="1">
    <source>
        <dbReference type="WBParaSite" id="MCU_014883-RA"/>
    </source>
</evidence>
<dbReference type="AlphaFoldDB" id="A0A5K3G2B5"/>
<protein>
    <submittedName>
        <fullName evidence="1">Uncharacterized protein</fullName>
    </submittedName>
</protein>